<evidence type="ECO:0000256" key="3">
    <source>
        <dbReference type="ARBA" id="ARBA00022692"/>
    </source>
</evidence>
<dbReference type="InterPro" id="IPR020846">
    <property type="entry name" value="MFS_dom"/>
</dbReference>
<dbReference type="Gene3D" id="1.20.1250.20">
    <property type="entry name" value="MFS general substrate transporter like domains"/>
    <property type="match status" value="1"/>
</dbReference>
<accession>A0AAI8VTP6</accession>
<comment type="similarity">
    <text evidence="2">Belongs to the major facilitator superfamily.</text>
</comment>
<dbReference type="Proteomes" id="UP001295740">
    <property type="component" value="Unassembled WGS sequence"/>
</dbReference>
<evidence type="ECO:0000313" key="10">
    <source>
        <dbReference type="Proteomes" id="UP001295740"/>
    </source>
</evidence>
<gene>
    <name evidence="9" type="ORF">KHLLAP_LOCUS11359</name>
</gene>
<evidence type="ECO:0000256" key="7">
    <source>
        <dbReference type="SAM" id="Phobius"/>
    </source>
</evidence>
<feature type="compositionally biased region" description="Basic and acidic residues" evidence="6">
    <location>
        <begin position="1"/>
        <end position="16"/>
    </location>
</feature>
<feature type="compositionally biased region" description="Basic and acidic residues" evidence="6">
    <location>
        <begin position="28"/>
        <end position="37"/>
    </location>
</feature>
<sequence>MASSEKDDLEVGEKQSRTSSSPSVSNPIEEKETDVEAAKPPAAAADVDADADPNEVDWDGPDDPHNPKNWPVWRRGVIVGMAMFDRLLDISGGFRGRPGGASTPRGLGFEQRRGGDLMGTAVGPLLLAPLSELRGRRIVYNLANLGFSAFTIGCALSPTLGGLIALRFLQGCAASCSINNGGGTIADVVPTHRRGSVMSIFSMAFMFGPVIGPIIGSYLAAAAGWRWTGTLGVINAIFTRETYAPVILERKAKRLQKEIGNKALYAKGQRQLPFADLMRRNFSRPIRMLLFCPLITGLSLYIAFVYGVTYLLFSTFSFMFEGQYHYSRANLGLAYLGLAVGMFISLTIAGLVSDKTYVHLTQKHGEEKPTIPIGLFFYGWTAQYQVHSSVPIIATAFIGFGNMFTFHPTQTYMIDAYTKYASSAIAASSVLRSLAGALLPLAGLPLYDKLGLGWGNSLLGFLALAMGALPLLFNRYGEQLRKRYPLDLD</sequence>
<feature type="region of interest" description="Disordered" evidence="6">
    <location>
        <begin position="1"/>
        <end position="71"/>
    </location>
</feature>
<feature type="transmembrane region" description="Helical" evidence="7">
    <location>
        <begin position="333"/>
        <end position="353"/>
    </location>
</feature>
<dbReference type="EMBL" id="CAUWAG010000018">
    <property type="protein sequence ID" value="CAJ2510891.1"/>
    <property type="molecule type" value="Genomic_DNA"/>
</dbReference>
<feature type="domain" description="Major facilitator superfamily (MFS) profile" evidence="8">
    <location>
        <begin position="1"/>
        <end position="482"/>
    </location>
</feature>
<feature type="transmembrane region" description="Helical" evidence="7">
    <location>
        <begin position="420"/>
        <end position="442"/>
    </location>
</feature>
<evidence type="ECO:0000256" key="5">
    <source>
        <dbReference type="ARBA" id="ARBA00023136"/>
    </source>
</evidence>
<dbReference type="GO" id="GO:0016020">
    <property type="term" value="C:membrane"/>
    <property type="evidence" value="ECO:0007669"/>
    <property type="project" value="UniProtKB-SubCell"/>
</dbReference>
<protein>
    <submittedName>
        <fullName evidence="9">Uu.00g065160.m01.CDS01</fullName>
    </submittedName>
</protein>
<evidence type="ECO:0000256" key="1">
    <source>
        <dbReference type="ARBA" id="ARBA00004141"/>
    </source>
</evidence>
<keyword evidence="10" id="KW-1185">Reference proteome</keyword>
<name>A0AAI8VTP6_9PEZI</name>
<comment type="subcellular location">
    <subcellularLocation>
        <location evidence="1">Membrane</location>
        <topology evidence="1">Multi-pass membrane protein</topology>
    </subcellularLocation>
</comment>
<feature type="transmembrane region" description="Helical" evidence="7">
    <location>
        <begin position="288"/>
        <end position="313"/>
    </location>
</feature>
<dbReference type="GO" id="GO:0022857">
    <property type="term" value="F:transmembrane transporter activity"/>
    <property type="evidence" value="ECO:0007669"/>
    <property type="project" value="InterPro"/>
</dbReference>
<evidence type="ECO:0000256" key="6">
    <source>
        <dbReference type="SAM" id="MobiDB-lite"/>
    </source>
</evidence>
<dbReference type="Pfam" id="PF07690">
    <property type="entry name" value="MFS_1"/>
    <property type="match status" value="1"/>
</dbReference>
<dbReference type="PANTHER" id="PTHR23502:SF68">
    <property type="entry name" value="MULTIDRUG TRANSPORTER, PUTATIVE (AFU_ORTHOLOGUE AFUA_3G01120)-RELATED"/>
    <property type="match status" value="1"/>
</dbReference>
<evidence type="ECO:0000256" key="2">
    <source>
        <dbReference type="ARBA" id="ARBA00008335"/>
    </source>
</evidence>
<keyword evidence="5 7" id="KW-0472">Membrane</keyword>
<dbReference type="PROSITE" id="PS50850">
    <property type="entry name" value="MFS"/>
    <property type="match status" value="1"/>
</dbReference>
<dbReference type="PANTHER" id="PTHR23502">
    <property type="entry name" value="MAJOR FACILITATOR SUPERFAMILY"/>
    <property type="match status" value="1"/>
</dbReference>
<evidence type="ECO:0000313" key="9">
    <source>
        <dbReference type="EMBL" id="CAJ2510891.1"/>
    </source>
</evidence>
<feature type="transmembrane region" description="Helical" evidence="7">
    <location>
        <begin position="200"/>
        <end position="221"/>
    </location>
</feature>
<dbReference type="InterPro" id="IPR011701">
    <property type="entry name" value="MFS"/>
</dbReference>
<organism evidence="9 10">
    <name type="scientific">Anthostomella pinea</name>
    <dbReference type="NCBI Taxonomy" id="933095"/>
    <lineage>
        <taxon>Eukaryota</taxon>
        <taxon>Fungi</taxon>
        <taxon>Dikarya</taxon>
        <taxon>Ascomycota</taxon>
        <taxon>Pezizomycotina</taxon>
        <taxon>Sordariomycetes</taxon>
        <taxon>Xylariomycetidae</taxon>
        <taxon>Xylariales</taxon>
        <taxon>Xylariaceae</taxon>
        <taxon>Anthostomella</taxon>
    </lineage>
</organism>
<evidence type="ECO:0000259" key="8">
    <source>
        <dbReference type="PROSITE" id="PS50850"/>
    </source>
</evidence>
<keyword evidence="3 7" id="KW-0812">Transmembrane</keyword>
<evidence type="ECO:0000256" key="4">
    <source>
        <dbReference type="ARBA" id="ARBA00022989"/>
    </source>
</evidence>
<reference evidence="9" key="1">
    <citation type="submission" date="2023-10" db="EMBL/GenBank/DDBJ databases">
        <authorList>
            <person name="Hackl T."/>
        </authorList>
    </citation>
    <scope>NUCLEOTIDE SEQUENCE</scope>
</reference>
<proteinExistence type="inferred from homology"/>
<dbReference type="InterPro" id="IPR036259">
    <property type="entry name" value="MFS_trans_sf"/>
</dbReference>
<comment type="caution">
    <text evidence="9">The sequence shown here is derived from an EMBL/GenBank/DDBJ whole genome shotgun (WGS) entry which is preliminary data.</text>
</comment>
<feature type="transmembrane region" description="Helical" evidence="7">
    <location>
        <begin position="454"/>
        <end position="473"/>
    </location>
</feature>
<dbReference type="SUPFAM" id="SSF103473">
    <property type="entry name" value="MFS general substrate transporter"/>
    <property type="match status" value="1"/>
</dbReference>
<dbReference type="AlphaFoldDB" id="A0AAI8VTP6"/>
<keyword evidence="4 7" id="KW-1133">Transmembrane helix</keyword>
<feature type="compositionally biased region" description="Acidic residues" evidence="6">
    <location>
        <begin position="47"/>
        <end position="61"/>
    </location>
</feature>